<accession>A0AA40DLR0</accession>
<dbReference type="GeneID" id="85330790"/>
<dbReference type="GO" id="GO:0007189">
    <property type="term" value="P:adenylate cyclase-activating G protein-coupled receptor signaling pathway"/>
    <property type="evidence" value="ECO:0007669"/>
    <property type="project" value="TreeGrafter"/>
</dbReference>
<dbReference type="GO" id="GO:0005525">
    <property type="term" value="F:GTP binding"/>
    <property type="evidence" value="ECO:0007669"/>
    <property type="project" value="UniProtKB-KW"/>
</dbReference>
<dbReference type="SMART" id="SM00275">
    <property type="entry name" value="G_alpha"/>
    <property type="match status" value="1"/>
</dbReference>
<reference evidence="6" key="1">
    <citation type="submission" date="2023-06" db="EMBL/GenBank/DDBJ databases">
        <title>Genome-scale phylogeny and comparative genomics of the fungal order Sordariales.</title>
        <authorList>
            <consortium name="Lawrence Berkeley National Laboratory"/>
            <person name="Hensen N."/>
            <person name="Bonometti L."/>
            <person name="Westerberg I."/>
            <person name="Brannstrom I.O."/>
            <person name="Guillou S."/>
            <person name="Cros-Aarteil S."/>
            <person name="Calhoun S."/>
            <person name="Haridas S."/>
            <person name="Kuo A."/>
            <person name="Mondo S."/>
            <person name="Pangilinan J."/>
            <person name="Riley R."/>
            <person name="LaButti K."/>
            <person name="Andreopoulos B."/>
            <person name="Lipzen A."/>
            <person name="Chen C."/>
            <person name="Yanf M."/>
            <person name="Daum C."/>
            <person name="Ng V."/>
            <person name="Clum A."/>
            <person name="Steindorff A."/>
            <person name="Ohm R."/>
            <person name="Martin F."/>
            <person name="Silar P."/>
            <person name="Natvig D."/>
            <person name="Lalanne C."/>
            <person name="Gautier V."/>
            <person name="Ament-velasquez S.L."/>
            <person name="Kruys A."/>
            <person name="Hutchinson M.I."/>
            <person name="Powell A.J."/>
            <person name="Barry K."/>
            <person name="Miller A.N."/>
            <person name="Grigoriev I.V."/>
            <person name="Debuchy R."/>
            <person name="Gladieux P."/>
            <person name="Thoren M.H."/>
            <person name="Johannesson H."/>
        </authorList>
    </citation>
    <scope>NUCLEOTIDE SEQUENCE</scope>
    <source>
        <strain evidence="6">SMH2392-1A</strain>
    </source>
</reference>
<evidence type="ECO:0000256" key="5">
    <source>
        <dbReference type="ARBA" id="ARBA00023224"/>
    </source>
</evidence>
<dbReference type="SUPFAM" id="SSF47895">
    <property type="entry name" value="Transducin (alpha subunit), insertion domain"/>
    <property type="match status" value="1"/>
</dbReference>
<keyword evidence="7" id="KW-1185">Reference proteome</keyword>
<keyword evidence="1" id="KW-0479">Metal-binding</keyword>
<dbReference type="GO" id="GO:0003924">
    <property type="term" value="F:GTPase activity"/>
    <property type="evidence" value="ECO:0007669"/>
    <property type="project" value="InterPro"/>
</dbReference>
<dbReference type="GO" id="GO:0001664">
    <property type="term" value="F:G protein-coupled receptor binding"/>
    <property type="evidence" value="ECO:0007669"/>
    <property type="project" value="TreeGrafter"/>
</dbReference>
<dbReference type="GO" id="GO:0005737">
    <property type="term" value="C:cytoplasm"/>
    <property type="evidence" value="ECO:0007669"/>
    <property type="project" value="TreeGrafter"/>
</dbReference>
<gene>
    <name evidence="6" type="ORF">B0T26DRAFT_836721</name>
</gene>
<evidence type="ECO:0000256" key="1">
    <source>
        <dbReference type="ARBA" id="ARBA00022723"/>
    </source>
</evidence>
<dbReference type="InterPro" id="IPR001019">
    <property type="entry name" value="Gprotein_alpha_su"/>
</dbReference>
<dbReference type="InterPro" id="IPR011025">
    <property type="entry name" value="GproteinA_insert"/>
</dbReference>
<comment type="caution">
    <text evidence="6">The sequence shown here is derived from an EMBL/GenBank/DDBJ whole genome shotgun (WGS) entry which is preliminary data.</text>
</comment>
<dbReference type="PANTHER" id="PTHR10218">
    <property type="entry name" value="GTP-BINDING PROTEIN ALPHA SUBUNIT"/>
    <property type="match status" value="1"/>
</dbReference>
<evidence type="ECO:0000256" key="2">
    <source>
        <dbReference type="ARBA" id="ARBA00022741"/>
    </source>
</evidence>
<dbReference type="InterPro" id="IPR027417">
    <property type="entry name" value="P-loop_NTPase"/>
</dbReference>
<keyword evidence="3" id="KW-0460">Magnesium</keyword>
<evidence type="ECO:0000256" key="3">
    <source>
        <dbReference type="ARBA" id="ARBA00022842"/>
    </source>
</evidence>
<proteinExistence type="predicted"/>
<dbReference type="PANTHER" id="PTHR10218:SF369">
    <property type="entry name" value="GUANINE NUCLEOTIDE-BINDING PROTEIN ALPHA-2 SUBUNIT"/>
    <property type="match status" value="1"/>
</dbReference>
<dbReference type="Gene3D" id="3.40.50.300">
    <property type="entry name" value="P-loop containing nucleotide triphosphate hydrolases"/>
    <property type="match status" value="1"/>
</dbReference>
<dbReference type="EMBL" id="JAUIRO010000007">
    <property type="protein sequence ID" value="KAK0705906.1"/>
    <property type="molecule type" value="Genomic_DNA"/>
</dbReference>
<dbReference type="AlphaFoldDB" id="A0AA40DLR0"/>
<keyword evidence="5" id="KW-0807">Transducer</keyword>
<sequence>MADPLIIVGTAGAVTGLVEALGRIIEAVSALRSQWKDANLIALAFETQLVAMRAALAKIEQWASIASEPHHQLVIDLGRCVSCCRLLVDKLDVEVARFTNLGGALNTSDKLQLIFKSKGLQHVQKSIEIQTTALTLLLTACNSNTLAEQSALLQRPSPRKTFKKMEADAASIIVLRDVDSILSGYTATSINSSKRSLVFEFDQDLLTSRIYQKWIRGSVRGSLLKQQGTTQTRPPGPALKLLSDRALRYSCGYYSCPFLITGTETPPTMDMLKRMKAKFPRIYTKRDEVRNRALVLSAVIASARSVARALLKLFDVELGIQHGIEYTDLLFLENFGSGSTQGLTFDSRFPNAVESLRKCNCFQRLEDAQVEAPEDVYPCIESAEYLFLEVRRIWRPDYIPNDLDIFRCGSKPKWAGQTALQIRITLDKHFLTIYDIPFEVFDMNYPPNPIIFVVDLDHYDRPNVAKALDFLRDDAARRSNFWRHGKEVMIVLYNSILFRSKLAAVPLSKTFPDYTGGSDVDQAFAYLLETFSAFGGPYYTCKFDPTNPTGDEEVLLHIKFFISEAINKKILRDSGFL</sequence>
<evidence type="ECO:0000256" key="4">
    <source>
        <dbReference type="ARBA" id="ARBA00023134"/>
    </source>
</evidence>
<dbReference type="GO" id="GO:0031683">
    <property type="term" value="F:G-protein beta/gamma-subunit complex binding"/>
    <property type="evidence" value="ECO:0007669"/>
    <property type="project" value="InterPro"/>
</dbReference>
<keyword evidence="2" id="KW-0547">Nucleotide-binding</keyword>
<dbReference type="RefSeq" id="XP_060291000.1">
    <property type="nucleotide sequence ID" value="XM_060447520.1"/>
</dbReference>
<evidence type="ECO:0000313" key="6">
    <source>
        <dbReference type="EMBL" id="KAK0705906.1"/>
    </source>
</evidence>
<dbReference type="GO" id="GO:0046872">
    <property type="term" value="F:metal ion binding"/>
    <property type="evidence" value="ECO:0007669"/>
    <property type="project" value="UniProtKB-KW"/>
</dbReference>
<evidence type="ECO:0000313" key="7">
    <source>
        <dbReference type="Proteomes" id="UP001172101"/>
    </source>
</evidence>
<organism evidence="6 7">
    <name type="scientific">Lasiosphaeria miniovina</name>
    <dbReference type="NCBI Taxonomy" id="1954250"/>
    <lineage>
        <taxon>Eukaryota</taxon>
        <taxon>Fungi</taxon>
        <taxon>Dikarya</taxon>
        <taxon>Ascomycota</taxon>
        <taxon>Pezizomycotina</taxon>
        <taxon>Sordariomycetes</taxon>
        <taxon>Sordariomycetidae</taxon>
        <taxon>Sordariales</taxon>
        <taxon>Lasiosphaeriaceae</taxon>
        <taxon>Lasiosphaeria</taxon>
    </lineage>
</organism>
<protein>
    <submittedName>
        <fullName evidence="6">Uncharacterized protein</fullName>
    </submittedName>
</protein>
<dbReference type="GO" id="GO:0005834">
    <property type="term" value="C:heterotrimeric G-protein complex"/>
    <property type="evidence" value="ECO:0007669"/>
    <property type="project" value="TreeGrafter"/>
</dbReference>
<name>A0AA40DLR0_9PEZI</name>
<dbReference type="Gene3D" id="1.10.400.10">
    <property type="entry name" value="GI Alpha 1, domain 2-like"/>
    <property type="match status" value="1"/>
</dbReference>
<dbReference type="Proteomes" id="UP001172101">
    <property type="component" value="Unassembled WGS sequence"/>
</dbReference>
<keyword evidence="4" id="KW-0342">GTP-binding</keyword>